<name>A0A2W5TH75_9BACT</name>
<dbReference type="EMBL" id="QFQP01000013">
    <property type="protein sequence ID" value="PZR11946.1"/>
    <property type="molecule type" value="Genomic_DNA"/>
</dbReference>
<feature type="compositionally biased region" description="Low complexity" evidence="1">
    <location>
        <begin position="85"/>
        <end position="106"/>
    </location>
</feature>
<evidence type="ECO:0000313" key="3">
    <source>
        <dbReference type="Proteomes" id="UP000249061"/>
    </source>
</evidence>
<evidence type="ECO:0000313" key="2">
    <source>
        <dbReference type="EMBL" id="PZR11946.1"/>
    </source>
</evidence>
<proteinExistence type="predicted"/>
<organism evidence="2 3">
    <name type="scientific">Archangium gephyra</name>
    <dbReference type="NCBI Taxonomy" id="48"/>
    <lineage>
        <taxon>Bacteria</taxon>
        <taxon>Pseudomonadati</taxon>
        <taxon>Myxococcota</taxon>
        <taxon>Myxococcia</taxon>
        <taxon>Myxococcales</taxon>
        <taxon>Cystobacterineae</taxon>
        <taxon>Archangiaceae</taxon>
        <taxon>Archangium</taxon>
    </lineage>
</organism>
<dbReference type="Proteomes" id="UP000249061">
    <property type="component" value="Unassembled WGS sequence"/>
</dbReference>
<gene>
    <name evidence="2" type="ORF">DI536_16605</name>
</gene>
<dbReference type="AlphaFoldDB" id="A0A2W5TH75"/>
<dbReference type="Gene3D" id="3.30.1150.10">
    <property type="match status" value="1"/>
</dbReference>
<accession>A0A2W5TH75</accession>
<sequence>MCTNVQRRADRLRVLALLGVSLALHALFFLWFASSAVEQPPPYFARPIVLEDIAWVDAQTPEAAPQPEAQPQPQQPVVKSTQKKQATSQPTAPAPTAAGTAGTGTSDVPSNVQGAEGADGPVVARPTLTPSAGFTMSLGTGGLEETPRGTTVRNGPGERPDQRALDEYTGDVLTRKLNAELREQVGLAAVAVGNVPAHFKRYESAMRTALPKTNIDKTPMTAGDVARDVAGIMFNSGPSAEAARRVSDSPLGRSIAGGNVPTPTVDDARSREQMLQMLSASENIRERIQRERLRTVLEMTTDATGALADVAIVVKSGDPRFDESVLHFSRKVARTLPDTDDKMLGTNLWRSRWAFTWEPPDVRVRLLNAWKLADGPAAQ</sequence>
<reference evidence="2 3" key="1">
    <citation type="submission" date="2017-08" db="EMBL/GenBank/DDBJ databases">
        <title>Infants hospitalized years apart are colonized by the same room-sourced microbial strains.</title>
        <authorList>
            <person name="Brooks B."/>
            <person name="Olm M.R."/>
            <person name="Firek B.A."/>
            <person name="Baker R."/>
            <person name="Thomas B.C."/>
            <person name="Morowitz M.J."/>
            <person name="Banfield J.F."/>
        </authorList>
    </citation>
    <scope>NUCLEOTIDE SEQUENCE [LARGE SCALE GENOMIC DNA]</scope>
    <source>
        <strain evidence="2">S2_003_000_R2_14</strain>
    </source>
</reference>
<feature type="region of interest" description="Disordered" evidence="1">
    <location>
        <begin position="62"/>
        <end position="164"/>
    </location>
</feature>
<comment type="caution">
    <text evidence="2">The sequence shown here is derived from an EMBL/GenBank/DDBJ whole genome shotgun (WGS) entry which is preliminary data.</text>
</comment>
<feature type="compositionally biased region" description="Polar residues" evidence="1">
    <location>
        <begin position="128"/>
        <end position="138"/>
    </location>
</feature>
<evidence type="ECO:0000256" key="1">
    <source>
        <dbReference type="SAM" id="MobiDB-lite"/>
    </source>
</evidence>
<protein>
    <submittedName>
        <fullName evidence="2">Uncharacterized protein</fullName>
    </submittedName>
</protein>